<dbReference type="Pfam" id="PF01219">
    <property type="entry name" value="DAGK_prokar"/>
    <property type="match status" value="1"/>
</dbReference>
<evidence type="ECO:0000256" key="5">
    <source>
        <dbReference type="ARBA" id="ARBA00022679"/>
    </source>
</evidence>
<feature type="transmembrane region" description="Helical" evidence="19">
    <location>
        <begin position="28"/>
        <end position="45"/>
    </location>
</feature>
<keyword evidence="14" id="KW-1208">Phospholipid metabolism</keyword>
<keyword evidence="13" id="KW-0594">Phospholipid biosynthesis</keyword>
<keyword evidence="4" id="KW-0444">Lipid biosynthesis</keyword>
<evidence type="ECO:0000256" key="3">
    <source>
        <dbReference type="ARBA" id="ARBA00022475"/>
    </source>
</evidence>
<keyword evidence="12 19" id="KW-0472">Membrane</keyword>
<dbReference type="Gene3D" id="1.10.287.3610">
    <property type="match status" value="1"/>
</dbReference>
<dbReference type="GO" id="GO:0005524">
    <property type="term" value="F:ATP binding"/>
    <property type="evidence" value="ECO:0007669"/>
    <property type="project" value="UniProtKB-KW"/>
</dbReference>
<keyword evidence="5" id="KW-0808">Transferase</keyword>
<dbReference type="AlphaFoldDB" id="A0A0G1UFS6"/>
<dbReference type="GO" id="GO:0046872">
    <property type="term" value="F:metal ion binding"/>
    <property type="evidence" value="ECO:0007669"/>
    <property type="project" value="UniProtKB-KW"/>
</dbReference>
<keyword evidence="10 19" id="KW-1133">Transmembrane helix</keyword>
<feature type="binding site" evidence="16">
    <location>
        <position position="6"/>
    </location>
    <ligand>
        <name>substrate</name>
    </ligand>
</feature>
<dbReference type="Proteomes" id="UP000034607">
    <property type="component" value="Unassembled WGS sequence"/>
</dbReference>
<dbReference type="GO" id="GO:0008654">
    <property type="term" value="P:phospholipid biosynthetic process"/>
    <property type="evidence" value="ECO:0007669"/>
    <property type="project" value="UniProtKB-KW"/>
</dbReference>
<feature type="active site" description="Proton acceptor" evidence="15">
    <location>
        <position position="66"/>
    </location>
</feature>
<evidence type="ECO:0000256" key="18">
    <source>
        <dbReference type="PIRSR" id="PIRSR600829-4"/>
    </source>
</evidence>
<dbReference type="InterPro" id="IPR000829">
    <property type="entry name" value="DAGK"/>
</dbReference>
<sequence length="125" mass="14389">MNQLRRHHISFRHAFEGISNAVTTQPNFKIHILFSLLAVWAGIYFRIAVYEWLFLSLTIFIGLGFELINTAIEHVVDLVTKDYRLEAKFAKDTAAGAMFIYTLGAILVATLIFLPKIIIFLRFRN</sequence>
<evidence type="ECO:0000313" key="21">
    <source>
        <dbReference type="Proteomes" id="UP000034607"/>
    </source>
</evidence>
<evidence type="ECO:0000256" key="16">
    <source>
        <dbReference type="PIRSR" id="PIRSR600829-2"/>
    </source>
</evidence>
<evidence type="ECO:0000256" key="15">
    <source>
        <dbReference type="PIRSR" id="PIRSR600829-1"/>
    </source>
</evidence>
<comment type="caution">
    <text evidence="20">The sequence shown here is derived from an EMBL/GenBank/DDBJ whole genome shotgun (WGS) entry which is preliminary data.</text>
</comment>
<feature type="binding site" evidence="17">
    <location>
        <begin position="91"/>
        <end position="92"/>
    </location>
    <ligand>
        <name>ATP</name>
        <dbReference type="ChEBI" id="CHEBI:30616"/>
    </ligand>
</feature>
<keyword evidence="7 17" id="KW-0547">Nucleotide-binding</keyword>
<dbReference type="GO" id="GO:0005886">
    <property type="term" value="C:plasma membrane"/>
    <property type="evidence" value="ECO:0007669"/>
    <property type="project" value="UniProtKB-SubCell"/>
</dbReference>
<dbReference type="PANTHER" id="PTHR34299">
    <property type="entry name" value="DIACYLGLYCEROL KINASE"/>
    <property type="match status" value="1"/>
</dbReference>
<proteinExistence type="inferred from homology"/>
<dbReference type="PANTHER" id="PTHR34299:SF1">
    <property type="entry name" value="DIACYLGLYCEROL KINASE"/>
    <property type="match status" value="1"/>
</dbReference>
<evidence type="ECO:0000256" key="14">
    <source>
        <dbReference type="ARBA" id="ARBA00023264"/>
    </source>
</evidence>
<keyword evidence="18" id="KW-0479">Metal-binding</keyword>
<dbReference type="CDD" id="cd14265">
    <property type="entry name" value="UDPK_IM_like"/>
    <property type="match status" value="1"/>
</dbReference>
<evidence type="ECO:0000256" key="12">
    <source>
        <dbReference type="ARBA" id="ARBA00023136"/>
    </source>
</evidence>
<feature type="transmembrane region" description="Helical" evidence="19">
    <location>
        <begin position="98"/>
        <end position="121"/>
    </location>
</feature>
<dbReference type="EMBL" id="LCNM01000006">
    <property type="protein sequence ID" value="KKU56555.1"/>
    <property type="molecule type" value="Genomic_DNA"/>
</dbReference>
<keyword evidence="8" id="KW-0418">Kinase</keyword>
<keyword evidence="11" id="KW-0443">Lipid metabolism</keyword>
<gene>
    <name evidence="20" type="ORF">UX78_C0006G0018</name>
</gene>
<reference evidence="20 21" key="1">
    <citation type="journal article" date="2015" name="Nature">
        <title>rRNA introns, odd ribosomes, and small enigmatic genomes across a large radiation of phyla.</title>
        <authorList>
            <person name="Brown C.T."/>
            <person name="Hug L.A."/>
            <person name="Thomas B.C."/>
            <person name="Sharon I."/>
            <person name="Castelle C.J."/>
            <person name="Singh A."/>
            <person name="Wilkins M.J."/>
            <person name="Williams K.H."/>
            <person name="Banfield J.F."/>
        </authorList>
    </citation>
    <scope>NUCLEOTIDE SEQUENCE [LARGE SCALE GENOMIC DNA]</scope>
</reference>
<feature type="binding site" evidence="18">
    <location>
        <position position="73"/>
    </location>
    <ligand>
        <name>a divalent metal cation</name>
        <dbReference type="ChEBI" id="CHEBI:60240"/>
    </ligand>
</feature>
<evidence type="ECO:0008006" key="22">
    <source>
        <dbReference type="Google" id="ProtNLM"/>
    </source>
</evidence>
<accession>A0A0G1UFS6</accession>
<evidence type="ECO:0000256" key="17">
    <source>
        <dbReference type="PIRSR" id="PIRSR600829-3"/>
    </source>
</evidence>
<evidence type="ECO:0000256" key="8">
    <source>
        <dbReference type="ARBA" id="ARBA00022777"/>
    </source>
</evidence>
<feature type="binding site" evidence="16">
    <location>
        <position position="66"/>
    </location>
    <ligand>
        <name>substrate</name>
    </ligand>
</feature>
<feature type="binding site" evidence="17">
    <location>
        <position position="6"/>
    </location>
    <ligand>
        <name>ATP</name>
        <dbReference type="ChEBI" id="CHEBI:30616"/>
    </ligand>
</feature>
<dbReference type="GO" id="GO:0016301">
    <property type="term" value="F:kinase activity"/>
    <property type="evidence" value="ECO:0007669"/>
    <property type="project" value="UniProtKB-KW"/>
</dbReference>
<evidence type="ECO:0000256" key="11">
    <source>
        <dbReference type="ARBA" id="ARBA00023098"/>
    </source>
</evidence>
<evidence type="ECO:0000256" key="9">
    <source>
        <dbReference type="ARBA" id="ARBA00022840"/>
    </source>
</evidence>
<evidence type="ECO:0000256" key="10">
    <source>
        <dbReference type="ARBA" id="ARBA00022989"/>
    </source>
</evidence>
<dbReference type="PROSITE" id="PS01069">
    <property type="entry name" value="DAGK_PROKAR"/>
    <property type="match status" value="1"/>
</dbReference>
<feature type="binding site" evidence="17">
    <location>
        <position position="73"/>
    </location>
    <ligand>
        <name>ATP</name>
        <dbReference type="ChEBI" id="CHEBI:30616"/>
    </ligand>
</feature>
<evidence type="ECO:0000256" key="19">
    <source>
        <dbReference type="SAM" id="Phobius"/>
    </source>
</evidence>
<keyword evidence="6 19" id="KW-0812">Transmembrane</keyword>
<protein>
    <recommendedName>
        <fullName evidence="22">Diacylglycerol kinase</fullName>
    </recommendedName>
</protein>
<comment type="subcellular location">
    <subcellularLocation>
        <location evidence="1">Cell membrane</location>
        <topology evidence="1">Multi-pass membrane protein</topology>
    </subcellularLocation>
</comment>
<evidence type="ECO:0000256" key="2">
    <source>
        <dbReference type="ARBA" id="ARBA00005967"/>
    </source>
</evidence>
<keyword evidence="3" id="KW-1003">Cell membrane</keyword>
<comment type="similarity">
    <text evidence="2">Belongs to the bacterial diacylglycerol kinase family.</text>
</comment>
<comment type="cofactor">
    <cofactor evidence="18">
        <name>Mg(2+)</name>
        <dbReference type="ChEBI" id="CHEBI:18420"/>
    </cofactor>
    <text evidence="18">Mn(2+), Zn(2+), Cd(2+) and Co(2+) support activity to lesser extents.</text>
</comment>
<evidence type="ECO:0000256" key="13">
    <source>
        <dbReference type="ARBA" id="ARBA00023209"/>
    </source>
</evidence>
<dbReference type="InterPro" id="IPR033717">
    <property type="entry name" value="UDPK"/>
</dbReference>
<organism evidence="20 21">
    <name type="scientific">Candidatus Amesbacteria bacterium GW2011_GWA2_47_11</name>
    <dbReference type="NCBI Taxonomy" id="1618357"/>
    <lineage>
        <taxon>Bacteria</taxon>
        <taxon>Candidatus Amesiibacteriota</taxon>
    </lineage>
</organism>
<evidence type="ECO:0000313" key="20">
    <source>
        <dbReference type="EMBL" id="KKU56555.1"/>
    </source>
</evidence>
<evidence type="ECO:0000256" key="4">
    <source>
        <dbReference type="ARBA" id="ARBA00022516"/>
    </source>
</evidence>
<evidence type="ECO:0000256" key="7">
    <source>
        <dbReference type="ARBA" id="ARBA00022741"/>
    </source>
</evidence>
<name>A0A0G1UFS6_9BACT</name>
<keyword evidence="18" id="KW-0460">Magnesium</keyword>
<evidence type="ECO:0000256" key="1">
    <source>
        <dbReference type="ARBA" id="ARBA00004651"/>
    </source>
</evidence>
<keyword evidence="9 17" id="KW-0067">ATP-binding</keyword>
<dbReference type="InterPro" id="IPR036945">
    <property type="entry name" value="DAGK_sf"/>
</dbReference>
<evidence type="ECO:0000256" key="6">
    <source>
        <dbReference type="ARBA" id="ARBA00022692"/>
    </source>
</evidence>